<accession>A0A8B0SD48</accession>
<dbReference type="NCBIfam" id="TIGR00109">
    <property type="entry name" value="hemH"/>
    <property type="match status" value="1"/>
</dbReference>
<name>A0A8B0SD48_9GAMM</name>
<evidence type="ECO:0000256" key="3">
    <source>
        <dbReference type="ARBA" id="ARBA00022723"/>
    </source>
</evidence>
<keyword evidence="2 9" id="KW-0963">Cytoplasm</keyword>
<dbReference type="HAMAP" id="MF_00323">
    <property type="entry name" value="Ferrochelatase"/>
    <property type="match status" value="1"/>
</dbReference>
<evidence type="ECO:0000256" key="1">
    <source>
        <dbReference type="ARBA" id="ARBA00007718"/>
    </source>
</evidence>
<dbReference type="GO" id="GO:0046872">
    <property type="term" value="F:metal ion binding"/>
    <property type="evidence" value="ECO:0007669"/>
    <property type="project" value="UniProtKB-KW"/>
</dbReference>
<comment type="catalytic activity">
    <reaction evidence="8">
        <text>Fe-coproporphyrin III + 2 H(+) = coproporphyrin III + Fe(2+)</text>
        <dbReference type="Rhea" id="RHEA:49572"/>
        <dbReference type="ChEBI" id="CHEBI:15378"/>
        <dbReference type="ChEBI" id="CHEBI:29033"/>
        <dbReference type="ChEBI" id="CHEBI:68438"/>
        <dbReference type="ChEBI" id="CHEBI:131725"/>
        <dbReference type="EC" id="4.99.1.9"/>
    </reaction>
    <physiologicalReaction direction="right-to-left" evidence="8">
        <dbReference type="Rhea" id="RHEA:49574"/>
    </physiologicalReaction>
</comment>
<feature type="binding site" evidence="9">
    <location>
        <position position="211"/>
    </location>
    <ligand>
        <name>Fe(2+)</name>
        <dbReference type="ChEBI" id="CHEBI:29033"/>
    </ligand>
</feature>
<sequence>MSRFINEKDYFHGKSECTGILLVNLGTPDAPDTPSLRRYLKEFLSDPRVVEIPRIVWAIILHGIILNTRPAKSAAKYKSVWTENGSPLMHISLQQQQALQKEMEIRFNGPVKIALAMRYGNPSIPSTLLQLKEAGARRVLVLPLYPQYCAATNATTFDKVFDELKRWRWLPELRLVNHYHDHPGYIKALANSVRTHWETHPRGQLLLMSFHGIPKRNLMLGDPYHCECHKTARLLAEALNLSPNAWRVTFQSRFGKAEWLQPYTDKTLQALPAEGIKNVDVICPGFAADCLETLEEIRVENREYFEHAGGETYHYIPALNDNPEHIQALADIIQQHTQGWAETAADWSVATQQKQAGITVQHATEKGAKK</sequence>
<dbReference type="Proteomes" id="UP000664466">
    <property type="component" value="Unassembled WGS sequence"/>
</dbReference>
<keyword evidence="6 9" id="KW-0456">Lyase</keyword>
<dbReference type="AlphaFoldDB" id="A0A8B0SD48"/>
<protein>
    <recommendedName>
        <fullName evidence="9">Ferrochelatase</fullName>
        <ecNumber evidence="9">4.98.1.1</ecNumber>
    </recommendedName>
    <alternativeName>
        <fullName evidence="9">Heme synthase</fullName>
    </alternativeName>
    <alternativeName>
        <fullName evidence="9">Protoheme ferro-lyase</fullName>
    </alternativeName>
</protein>
<evidence type="ECO:0000256" key="2">
    <source>
        <dbReference type="ARBA" id="ARBA00022490"/>
    </source>
</evidence>
<keyword evidence="13" id="KW-1185">Reference proteome</keyword>
<evidence type="ECO:0000256" key="10">
    <source>
        <dbReference type="RuleBase" id="RU004185"/>
    </source>
</evidence>
<reference evidence="12" key="2">
    <citation type="submission" date="2021-04" db="EMBL/GenBank/DDBJ databases">
        <title>Complete Genome and methylome analysis of Thiothrix fructosivorans ATCC 49748.</title>
        <authorList>
            <person name="Fomenkov A."/>
            <person name="Sun L."/>
            <person name="Vincze T."/>
            <person name="Grabovich M.Y."/>
            <person name="Roberts R.J."/>
        </authorList>
    </citation>
    <scope>NUCLEOTIDE SEQUENCE</scope>
    <source>
        <strain evidence="12">ATCC 49748</strain>
    </source>
</reference>
<dbReference type="UniPathway" id="UPA00252">
    <property type="reaction ID" value="UER00325"/>
</dbReference>
<dbReference type="PANTHER" id="PTHR11108:SF1">
    <property type="entry name" value="FERROCHELATASE, MITOCHONDRIAL"/>
    <property type="match status" value="1"/>
</dbReference>
<dbReference type="EMBL" id="JAFMPM010000008">
    <property type="protein sequence ID" value="MBO0614435.1"/>
    <property type="molecule type" value="Genomic_DNA"/>
</dbReference>
<comment type="function">
    <text evidence="9">Catalyzes the ferrous insertion into protoporphyrin IX.</text>
</comment>
<organism evidence="12">
    <name type="scientific">Thiothrix fructosivorans</name>
    <dbReference type="NCBI Taxonomy" id="111770"/>
    <lineage>
        <taxon>Bacteria</taxon>
        <taxon>Pseudomonadati</taxon>
        <taxon>Pseudomonadota</taxon>
        <taxon>Gammaproteobacteria</taxon>
        <taxon>Thiotrichales</taxon>
        <taxon>Thiotrichaceae</taxon>
        <taxon>Thiothrix</taxon>
    </lineage>
</organism>
<dbReference type="InterPro" id="IPR001015">
    <property type="entry name" value="Ferrochelatase"/>
</dbReference>
<evidence type="ECO:0000313" key="12">
    <source>
        <dbReference type="EMBL" id="QTX09276.1"/>
    </source>
</evidence>
<dbReference type="EMBL" id="CP072748">
    <property type="protein sequence ID" value="QTX09276.1"/>
    <property type="molecule type" value="Genomic_DNA"/>
</dbReference>
<evidence type="ECO:0000313" key="13">
    <source>
        <dbReference type="Proteomes" id="UP000664466"/>
    </source>
</evidence>
<evidence type="ECO:0000256" key="8">
    <source>
        <dbReference type="ARBA" id="ARBA00024536"/>
    </source>
</evidence>
<comment type="similarity">
    <text evidence="1 9 10">Belongs to the ferrochelatase family.</text>
</comment>
<keyword evidence="7 9" id="KW-0627">Porphyrin biosynthesis</keyword>
<dbReference type="FunFam" id="3.40.50.1400:FF:000002">
    <property type="entry name" value="Ferrochelatase"/>
    <property type="match status" value="1"/>
</dbReference>
<evidence type="ECO:0000256" key="4">
    <source>
        <dbReference type="ARBA" id="ARBA00023004"/>
    </source>
</evidence>
<dbReference type="Pfam" id="PF00762">
    <property type="entry name" value="Ferrochelatase"/>
    <property type="match status" value="1"/>
</dbReference>
<dbReference type="Gene3D" id="3.40.50.1400">
    <property type="match status" value="2"/>
</dbReference>
<comment type="catalytic activity">
    <reaction evidence="9">
        <text>heme b + 2 H(+) = protoporphyrin IX + Fe(2+)</text>
        <dbReference type="Rhea" id="RHEA:22584"/>
        <dbReference type="ChEBI" id="CHEBI:15378"/>
        <dbReference type="ChEBI" id="CHEBI:29033"/>
        <dbReference type="ChEBI" id="CHEBI:57306"/>
        <dbReference type="ChEBI" id="CHEBI:60344"/>
        <dbReference type="EC" id="4.98.1.1"/>
    </reaction>
</comment>
<dbReference type="CDD" id="cd00419">
    <property type="entry name" value="Ferrochelatase_C"/>
    <property type="match status" value="1"/>
</dbReference>
<dbReference type="EC" id="4.98.1.1" evidence="9"/>
<dbReference type="PANTHER" id="PTHR11108">
    <property type="entry name" value="FERROCHELATASE"/>
    <property type="match status" value="1"/>
</dbReference>
<evidence type="ECO:0000256" key="6">
    <source>
        <dbReference type="ARBA" id="ARBA00023239"/>
    </source>
</evidence>
<dbReference type="GO" id="GO:0004325">
    <property type="term" value="F:ferrochelatase activity"/>
    <property type="evidence" value="ECO:0007669"/>
    <property type="project" value="UniProtKB-UniRule"/>
</dbReference>
<keyword evidence="4 9" id="KW-0408">Iron</keyword>
<reference evidence="11 13" key="1">
    <citation type="submission" date="2021-03" db="EMBL/GenBank/DDBJ databases">
        <title>Draft genome and methylome analysis of Thiotrix fructosivoruns ATCC 49748.</title>
        <authorList>
            <person name="Fomenkov A."/>
            <person name="Grabovich M.Y."/>
            <person name="Roberts R.J."/>
        </authorList>
    </citation>
    <scope>NUCLEOTIDE SEQUENCE [LARGE SCALE GENOMIC DNA]</scope>
    <source>
        <strain evidence="11 13">ATCC 49748</strain>
    </source>
</reference>
<dbReference type="GO" id="GO:0005737">
    <property type="term" value="C:cytoplasm"/>
    <property type="evidence" value="ECO:0007669"/>
    <property type="project" value="UniProtKB-SubCell"/>
</dbReference>
<dbReference type="InterPro" id="IPR033659">
    <property type="entry name" value="Ferrochelatase_N"/>
</dbReference>
<dbReference type="InterPro" id="IPR033644">
    <property type="entry name" value="Ferrochelatase_C"/>
</dbReference>
<comment type="pathway">
    <text evidence="9">Porphyrin-containing compound metabolism; protoheme biosynthesis; protoheme from protoporphyrin-IX: step 1/1.</text>
</comment>
<feature type="binding site" evidence="9">
    <location>
        <position position="292"/>
    </location>
    <ligand>
        <name>Fe(2+)</name>
        <dbReference type="ChEBI" id="CHEBI:29033"/>
    </ligand>
</feature>
<dbReference type="SUPFAM" id="SSF53800">
    <property type="entry name" value="Chelatase"/>
    <property type="match status" value="1"/>
</dbReference>
<dbReference type="CDD" id="cd03411">
    <property type="entry name" value="Ferrochelatase_N"/>
    <property type="match status" value="1"/>
</dbReference>
<evidence type="ECO:0000256" key="5">
    <source>
        <dbReference type="ARBA" id="ARBA00023133"/>
    </source>
</evidence>
<evidence type="ECO:0000313" key="11">
    <source>
        <dbReference type="EMBL" id="MBO0614435.1"/>
    </source>
</evidence>
<keyword evidence="5 9" id="KW-0350">Heme biosynthesis</keyword>
<evidence type="ECO:0000256" key="9">
    <source>
        <dbReference type="HAMAP-Rule" id="MF_00323"/>
    </source>
</evidence>
<dbReference type="GO" id="GO:0006783">
    <property type="term" value="P:heme biosynthetic process"/>
    <property type="evidence" value="ECO:0007669"/>
    <property type="project" value="UniProtKB-UniRule"/>
</dbReference>
<gene>
    <name evidence="9" type="primary">hemH</name>
    <name evidence="12" type="ORF">J1836_011535</name>
    <name evidence="11" type="ORF">J1836_16150</name>
</gene>
<evidence type="ECO:0000256" key="7">
    <source>
        <dbReference type="ARBA" id="ARBA00023244"/>
    </source>
</evidence>
<dbReference type="RefSeq" id="WP_207252166.1">
    <property type="nucleotide sequence ID" value="NZ_JAFMPM010000008.1"/>
</dbReference>
<keyword evidence="3 9" id="KW-0479">Metal-binding</keyword>
<proteinExistence type="inferred from homology"/>
<comment type="subcellular location">
    <subcellularLocation>
        <location evidence="9">Cytoplasm</location>
    </subcellularLocation>
</comment>